<dbReference type="Proteomes" id="UP001597116">
    <property type="component" value="Unassembled WGS sequence"/>
</dbReference>
<dbReference type="SUPFAM" id="SSF46785">
    <property type="entry name" value="Winged helix' DNA-binding domain"/>
    <property type="match status" value="2"/>
</dbReference>
<comment type="similarity">
    <text evidence="1">Belongs to the initiator RepB protein family.</text>
</comment>
<comment type="caution">
    <text evidence="3">The sequence shown here is derived from an EMBL/GenBank/DDBJ whole genome shotgun (WGS) entry which is preliminary data.</text>
</comment>
<reference evidence="4" key="1">
    <citation type="journal article" date="2019" name="Int. J. Syst. Evol. Microbiol.">
        <title>The Global Catalogue of Microorganisms (GCM) 10K type strain sequencing project: providing services to taxonomists for standard genome sequencing and annotation.</title>
        <authorList>
            <consortium name="The Broad Institute Genomics Platform"/>
            <consortium name="The Broad Institute Genome Sequencing Center for Infectious Disease"/>
            <person name="Wu L."/>
            <person name="Ma J."/>
        </authorList>
    </citation>
    <scope>NUCLEOTIDE SEQUENCE [LARGE SCALE GENOMIC DNA]</scope>
    <source>
        <strain evidence="4">CCUG 55608</strain>
    </source>
</reference>
<dbReference type="EMBL" id="JBHTLP010000045">
    <property type="protein sequence ID" value="MFD1145484.1"/>
    <property type="molecule type" value="Genomic_DNA"/>
</dbReference>
<dbReference type="InterPro" id="IPR000525">
    <property type="entry name" value="Initiator_Rep_WH1"/>
</dbReference>
<keyword evidence="4" id="KW-1185">Reference proteome</keyword>
<dbReference type="Gene3D" id="1.10.10.10">
    <property type="entry name" value="Winged helix-like DNA-binding domain superfamily/Winged helix DNA-binding domain"/>
    <property type="match status" value="2"/>
</dbReference>
<evidence type="ECO:0000313" key="3">
    <source>
        <dbReference type="EMBL" id="MFD1145484.1"/>
    </source>
</evidence>
<proteinExistence type="inferred from homology"/>
<feature type="domain" description="Initiator Rep protein WH1" evidence="2">
    <location>
        <begin position="7"/>
        <end position="160"/>
    </location>
</feature>
<evidence type="ECO:0000313" key="4">
    <source>
        <dbReference type="Proteomes" id="UP001597116"/>
    </source>
</evidence>
<dbReference type="RefSeq" id="WP_379885862.1">
    <property type="nucleotide sequence ID" value="NZ_JBHTLP010000045.1"/>
</dbReference>
<dbReference type="Pfam" id="PF01051">
    <property type="entry name" value="Rep3_N"/>
    <property type="match status" value="1"/>
</dbReference>
<organism evidence="3 4">
    <name type="scientific">Larkinella insperata</name>
    <dbReference type="NCBI Taxonomy" id="332158"/>
    <lineage>
        <taxon>Bacteria</taxon>
        <taxon>Pseudomonadati</taxon>
        <taxon>Bacteroidota</taxon>
        <taxon>Cytophagia</taxon>
        <taxon>Cytophagales</taxon>
        <taxon>Spirosomataceae</taxon>
        <taxon>Larkinella</taxon>
    </lineage>
</organism>
<name>A0ABW3QMT3_9BACT</name>
<gene>
    <name evidence="3" type="ORF">ACFQ4C_30440</name>
</gene>
<protein>
    <submittedName>
        <fullName evidence="3">Replication initiation protein</fullName>
    </submittedName>
</protein>
<dbReference type="Pfam" id="PF21205">
    <property type="entry name" value="Rep3_C"/>
    <property type="match status" value="1"/>
</dbReference>
<dbReference type="InterPro" id="IPR036390">
    <property type="entry name" value="WH_DNA-bd_sf"/>
</dbReference>
<evidence type="ECO:0000256" key="1">
    <source>
        <dbReference type="ARBA" id="ARBA00038283"/>
    </source>
</evidence>
<dbReference type="InterPro" id="IPR036388">
    <property type="entry name" value="WH-like_DNA-bd_sf"/>
</dbReference>
<evidence type="ECO:0000259" key="2">
    <source>
        <dbReference type="Pfam" id="PF01051"/>
    </source>
</evidence>
<accession>A0ABW3QMT3</accession>
<sequence length="323" mass="37688">MEGIPIIKEPLTLLLAKHEFTLLERRMYWAVLRAIKSEQILKKKGDSEPFPTFQNKVFRIHISELFANETNPSITDLKKAADRITSRRIIFDTESVTSPSFSYIVPFPKVNYSRGYITITMFSDVVPVFINLSEGYSQFQLKAAISLTSEYAQLLYPRLCRYLDTGFWRVHVDDLREMLNAEKYPRYSNFKQRVLDVSLTEINDRTDVSIKMEESKEGRFVKWLTFSIRKKHPREKEYQAFLSEMDTAKKLPLEELRRYAVSVFPYFNFSPKQQQEILNDEEKLNAFIRAESYLAQGVKDIEDPTAYVAASVFGYAKKKSVGK</sequence>